<proteinExistence type="predicted"/>
<dbReference type="Gene3D" id="3.40.630.30">
    <property type="match status" value="1"/>
</dbReference>
<keyword evidence="5" id="KW-1185">Reference proteome</keyword>
<name>A0A1H7AK83_9BACL</name>
<accession>A0A1H7AK83</accession>
<dbReference type="GO" id="GO:0016747">
    <property type="term" value="F:acyltransferase activity, transferring groups other than amino-acyl groups"/>
    <property type="evidence" value="ECO:0007669"/>
    <property type="project" value="InterPro"/>
</dbReference>
<evidence type="ECO:0000259" key="3">
    <source>
        <dbReference type="PROSITE" id="PS51186"/>
    </source>
</evidence>
<dbReference type="OrthoDB" id="87299at2"/>
<feature type="domain" description="N-acetyltransferase" evidence="3">
    <location>
        <begin position="156"/>
        <end position="292"/>
    </location>
</feature>
<protein>
    <submittedName>
        <fullName evidence="4">Acetyltransferase (GNAT) family protein</fullName>
    </submittedName>
</protein>
<dbReference type="AlphaFoldDB" id="A0A1H7AK83"/>
<keyword evidence="1 4" id="KW-0808">Transferase</keyword>
<dbReference type="SUPFAM" id="SSF55729">
    <property type="entry name" value="Acyl-CoA N-acyltransferases (Nat)"/>
    <property type="match status" value="2"/>
</dbReference>
<dbReference type="STRING" id="426757.SAMN04488127_2462"/>
<reference evidence="5" key="1">
    <citation type="submission" date="2016-10" db="EMBL/GenBank/DDBJ databases">
        <authorList>
            <person name="Varghese N."/>
            <person name="Submissions S."/>
        </authorList>
    </citation>
    <scope>NUCLEOTIDE SEQUENCE [LARGE SCALE GENOMIC DNA]</scope>
    <source>
        <strain evidence="5">CGMCC 1.6763</strain>
    </source>
</reference>
<dbReference type="Proteomes" id="UP000199200">
    <property type="component" value="Unassembled WGS sequence"/>
</dbReference>
<dbReference type="InterPro" id="IPR000182">
    <property type="entry name" value="GNAT_dom"/>
</dbReference>
<dbReference type="PANTHER" id="PTHR43877">
    <property type="entry name" value="AMINOALKYLPHOSPHONATE N-ACETYLTRANSFERASE-RELATED-RELATED"/>
    <property type="match status" value="1"/>
</dbReference>
<sequence>MDIQTRPAVNAAEAAKFLGALNSHRTNHIGYCGEEEKEIRHTLEHDFSDTGFEQSFFIAENEGRIVGAVGFDIDSEDGTAEVWGPFVSEELPFGEVAAPMWSKALLCLDSIREFQFFVNEENTDVSAMVGQLGGVHTGRHLILQAKKGEVPTGENPSVRAEEQHEAAFRSLHDHAFPGAYLSAAEILDLRDDYHSLLVIPDGETGVKGYVYTEADPIHGEGSVEFLAVGGEHRRQGLAKKLLQAGLGELFRHEAIRDVRLTVEADNEAAISLYEASGFGRLHRMNAYRLELG</sequence>
<evidence type="ECO:0000256" key="2">
    <source>
        <dbReference type="ARBA" id="ARBA00023315"/>
    </source>
</evidence>
<dbReference type="EMBL" id="FNZF01000004">
    <property type="protein sequence ID" value="SEJ66009.1"/>
    <property type="molecule type" value="Genomic_DNA"/>
</dbReference>
<evidence type="ECO:0000256" key="1">
    <source>
        <dbReference type="ARBA" id="ARBA00022679"/>
    </source>
</evidence>
<dbReference type="RefSeq" id="WP_092054669.1">
    <property type="nucleotide sequence ID" value="NZ_FNZF01000004.1"/>
</dbReference>
<dbReference type="PROSITE" id="PS51186">
    <property type="entry name" value="GNAT"/>
    <property type="match status" value="1"/>
</dbReference>
<dbReference type="CDD" id="cd04301">
    <property type="entry name" value="NAT_SF"/>
    <property type="match status" value="1"/>
</dbReference>
<organism evidence="4 5">
    <name type="scientific">Bhargavaea ginsengi</name>
    <dbReference type="NCBI Taxonomy" id="426757"/>
    <lineage>
        <taxon>Bacteria</taxon>
        <taxon>Bacillati</taxon>
        <taxon>Bacillota</taxon>
        <taxon>Bacilli</taxon>
        <taxon>Bacillales</taxon>
        <taxon>Caryophanaceae</taxon>
        <taxon>Bhargavaea</taxon>
    </lineage>
</organism>
<evidence type="ECO:0000313" key="5">
    <source>
        <dbReference type="Proteomes" id="UP000199200"/>
    </source>
</evidence>
<keyword evidence="2" id="KW-0012">Acyltransferase</keyword>
<gene>
    <name evidence="4" type="ORF">SAMN04488127_2462</name>
</gene>
<evidence type="ECO:0000313" key="4">
    <source>
        <dbReference type="EMBL" id="SEJ66009.1"/>
    </source>
</evidence>
<dbReference type="Pfam" id="PF00583">
    <property type="entry name" value="Acetyltransf_1"/>
    <property type="match status" value="1"/>
</dbReference>
<dbReference type="InterPro" id="IPR050832">
    <property type="entry name" value="Bact_Acetyltransf"/>
</dbReference>
<dbReference type="InterPro" id="IPR016181">
    <property type="entry name" value="Acyl_CoA_acyltransferase"/>
</dbReference>